<reference evidence="3 4" key="1">
    <citation type="submission" date="2017-10" db="EMBL/GenBank/DDBJ databases">
        <authorList>
            <person name="Regsiter A."/>
            <person name="William W."/>
        </authorList>
    </citation>
    <scope>NUCLEOTIDE SEQUENCE [LARGE SCALE GENOMIC DNA]</scope>
    <source>
        <strain evidence="1 4">CFBP6984</strain>
        <strain evidence="2 3">CFBP7430</strain>
    </source>
</reference>
<dbReference type="Proteomes" id="UP000234181">
    <property type="component" value="Unassembled WGS sequence"/>
</dbReference>
<proteinExistence type="predicted"/>
<dbReference type="AlphaFoldDB" id="A0AB38DVE0"/>
<dbReference type="Proteomes" id="UP000234166">
    <property type="component" value="Unassembled WGS sequence"/>
</dbReference>
<evidence type="ECO:0000313" key="1">
    <source>
        <dbReference type="EMBL" id="SON76244.1"/>
    </source>
</evidence>
<evidence type="ECO:0000313" key="3">
    <source>
        <dbReference type="Proteomes" id="UP000234166"/>
    </source>
</evidence>
<name>A0AB38DVE0_XANCH</name>
<comment type="caution">
    <text evidence="2">The sequence shown here is derived from an EMBL/GenBank/DDBJ whole genome shotgun (WGS) entry which is preliminary data.</text>
</comment>
<keyword evidence="4" id="KW-1185">Reference proteome</keyword>
<dbReference type="RefSeq" id="WP_157926028.1">
    <property type="nucleotide sequence ID" value="NZ_CP012048.1"/>
</dbReference>
<dbReference type="EMBL" id="OCYT01000018">
    <property type="protein sequence ID" value="SON76244.1"/>
    <property type="molecule type" value="Genomic_DNA"/>
</dbReference>
<evidence type="ECO:0000313" key="4">
    <source>
        <dbReference type="Proteomes" id="UP000234181"/>
    </source>
</evidence>
<gene>
    <name evidence="1" type="ORF">XAP6984_1140004</name>
    <name evidence="2" type="ORF">XAP7430_1110004</name>
</gene>
<organism evidence="2 3">
    <name type="scientific">Xanthomonas campestris pv. phaseoli</name>
    <dbReference type="NCBI Taxonomy" id="317013"/>
    <lineage>
        <taxon>Bacteria</taxon>
        <taxon>Pseudomonadati</taxon>
        <taxon>Pseudomonadota</taxon>
        <taxon>Gammaproteobacteria</taxon>
        <taxon>Lysobacterales</taxon>
        <taxon>Lysobacteraceae</taxon>
        <taxon>Xanthomonas</taxon>
    </lineage>
</organism>
<protein>
    <recommendedName>
        <fullName evidence="5">Transposase</fullName>
    </recommendedName>
</protein>
<dbReference type="EMBL" id="OCYS01000015">
    <property type="protein sequence ID" value="SON79353.1"/>
    <property type="molecule type" value="Genomic_DNA"/>
</dbReference>
<accession>A0AB38DVE0</accession>
<evidence type="ECO:0008006" key="5">
    <source>
        <dbReference type="Google" id="ProtNLM"/>
    </source>
</evidence>
<evidence type="ECO:0000313" key="2">
    <source>
        <dbReference type="EMBL" id="SON79353.1"/>
    </source>
</evidence>
<sequence length="51" mass="5723">MSPRTHEVPDELLSSLLVNYTKPEDLIGENGLLKQLTKRLVERALDAEMTG</sequence>